<keyword evidence="3 5" id="KW-1133">Transmembrane helix</keyword>
<proteinExistence type="predicted"/>
<comment type="caution">
    <text evidence="6">The sequence shown here is derived from an EMBL/GenBank/DDBJ whole genome shotgun (WGS) entry which is preliminary data.</text>
</comment>
<evidence type="ECO:0000256" key="4">
    <source>
        <dbReference type="ARBA" id="ARBA00023136"/>
    </source>
</evidence>
<dbReference type="GO" id="GO:0016020">
    <property type="term" value="C:membrane"/>
    <property type="evidence" value="ECO:0007669"/>
    <property type="project" value="UniProtKB-SubCell"/>
</dbReference>
<evidence type="ECO:0000256" key="1">
    <source>
        <dbReference type="ARBA" id="ARBA00004141"/>
    </source>
</evidence>
<keyword evidence="7" id="KW-1185">Reference proteome</keyword>
<sequence>MVKQQTRILCKQQGQFELRAMSSAEEGTSVPKLHRLFIKFDPEAVGVVAILLGVFQVLLAVPLYYMDVDLHITQLLLPLFIGLLFVLAGSFAVASEKSPSRRLLMGCAYTNVASLIAGLLALCLYSVSLNTVHGSDVPCTFKGEMYPEKCPGQYLEDFFRSITGLLIIYDLGALIVHSLISFSALKGLRFGLC</sequence>
<dbReference type="Pfam" id="PF04103">
    <property type="entry name" value="CD20"/>
    <property type="match status" value="1"/>
</dbReference>
<feature type="transmembrane region" description="Helical" evidence="5">
    <location>
        <begin position="106"/>
        <end position="127"/>
    </location>
</feature>
<organism evidence="6 7">
    <name type="scientific">Umbra pygmaea</name>
    <name type="common">Eastern mudminnow</name>
    <dbReference type="NCBI Taxonomy" id="75934"/>
    <lineage>
        <taxon>Eukaryota</taxon>
        <taxon>Metazoa</taxon>
        <taxon>Chordata</taxon>
        <taxon>Craniata</taxon>
        <taxon>Vertebrata</taxon>
        <taxon>Euteleostomi</taxon>
        <taxon>Actinopterygii</taxon>
        <taxon>Neopterygii</taxon>
        <taxon>Teleostei</taxon>
        <taxon>Protacanthopterygii</taxon>
        <taxon>Esociformes</taxon>
        <taxon>Umbridae</taxon>
        <taxon>Umbra</taxon>
    </lineage>
</organism>
<keyword evidence="4 5" id="KW-0472">Membrane</keyword>
<dbReference type="Proteomes" id="UP001557470">
    <property type="component" value="Unassembled WGS sequence"/>
</dbReference>
<evidence type="ECO:0000256" key="5">
    <source>
        <dbReference type="SAM" id="Phobius"/>
    </source>
</evidence>
<feature type="transmembrane region" description="Helical" evidence="5">
    <location>
        <begin position="72"/>
        <end position="94"/>
    </location>
</feature>
<protein>
    <submittedName>
        <fullName evidence="6">Uncharacterized protein</fullName>
    </submittedName>
</protein>
<evidence type="ECO:0000313" key="7">
    <source>
        <dbReference type="Proteomes" id="UP001557470"/>
    </source>
</evidence>
<dbReference type="InterPro" id="IPR007237">
    <property type="entry name" value="CD20-like"/>
</dbReference>
<dbReference type="EMBL" id="JAGEUA010000001">
    <property type="protein sequence ID" value="KAL1023606.1"/>
    <property type="molecule type" value="Genomic_DNA"/>
</dbReference>
<accession>A0ABD0XQH9</accession>
<dbReference type="AlphaFoldDB" id="A0ABD0XQH9"/>
<gene>
    <name evidence="6" type="ORF">UPYG_G00043440</name>
</gene>
<feature type="transmembrane region" description="Helical" evidence="5">
    <location>
        <begin position="44"/>
        <end position="66"/>
    </location>
</feature>
<evidence type="ECO:0000313" key="6">
    <source>
        <dbReference type="EMBL" id="KAL1023606.1"/>
    </source>
</evidence>
<keyword evidence="2 5" id="KW-0812">Transmembrane</keyword>
<evidence type="ECO:0000256" key="3">
    <source>
        <dbReference type="ARBA" id="ARBA00022989"/>
    </source>
</evidence>
<reference evidence="6 7" key="1">
    <citation type="submission" date="2024-06" db="EMBL/GenBank/DDBJ databases">
        <authorList>
            <person name="Pan Q."/>
            <person name="Wen M."/>
            <person name="Jouanno E."/>
            <person name="Zahm M."/>
            <person name="Klopp C."/>
            <person name="Cabau C."/>
            <person name="Louis A."/>
            <person name="Berthelot C."/>
            <person name="Parey E."/>
            <person name="Roest Crollius H."/>
            <person name="Montfort J."/>
            <person name="Robinson-Rechavi M."/>
            <person name="Bouchez O."/>
            <person name="Lampietro C."/>
            <person name="Lopez Roques C."/>
            <person name="Donnadieu C."/>
            <person name="Postlethwait J."/>
            <person name="Bobe J."/>
            <person name="Verreycken H."/>
            <person name="Guiguen Y."/>
        </authorList>
    </citation>
    <scope>NUCLEOTIDE SEQUENCE [LARGE SCALE GENOMIC DNA]</scope>
    <source>
        <strain evidence="6">Up_M1</strain>
        <tissue evidence="6">Testis</tissue>
    </source>
</reference>
<comment type="subcellular location">
    <subcellularLocation>
        <location evidence="1">Membrane</location>
        <topology evidence="1">Multi-pass membrane protein</topology>
    </subcellularLocation>
</comment>
<evidence type="ECO:0000256" key="2">
    <source>
        <dbReference type="ARBA" id="ARBA00022692"/>
    </source>
</evidence>
<feature type="transmembrane region" description="Helical" evidence="5">
    <location>
        <begin position="162"/>
        <end position="185"/>
    </location>
</feature>
<name>A0ABD0XQH9_UMBPY</name>